<feature type="region of interest" description="Disordered" evidence="1">
    <location>
        <begin position="33"/>
        <end position="96"/>
    </location>
</feature>
<sequence>MSSEHHSNTPRHAKQKCSSLQCTSPYNHIVHAPRTAAAHTRSNKCSSDQCYPRAAVGSKQKRRAAKPQKSVTTGRRPTERSHSNEFSPNALKLPPSPQKLQKIEYKAPSNKFFVQHQKKPQCLMLSSQSVDDAFTWTGTHLLFTNTLNTCNVLFKTQFPYQLRKRQCTIGPYQNLKNSKIPHTKTKVDCTTLPSAAAGRRSWCVPAHHAVLSIGYVHGVSLYSGKSILPCLAHIYLHSTEVLYRNSCTTSLGISAPTEDTSVYLEANPLPLRKILWLCETNQHERHARYHNHEDLRSLIHSEPVSPSMHRKAATSIPLPKDAVINGLERVCDTIGIPHNHNHAPPITQHRIIPWDTVSCNKVEFYQPRFANDASEDVKRTAFDSLYSSLGHYDFELWSDGSSSLAELASGSAAPLYGPTKTNDLPVEVHRAAAGRLACS</sequence>
<reference evidence="2 3" key="1">
    <citation type="journal article" date="2019" name="Genome Biol. Evol.">
        <title>Nanopore Sequencing Significantly Improves Genome Assembly of the Protozoan Parasite Trypanosoma cruzi.</title>
        <authorList>
            <person name="Diaz-Viraque F."/>
            <person name="Pita S."/>
            <person name="Greif G."/>
            <person name="de Souza R.C.M."/>
            <person name="Iraola G."/>
            <person name="Robello C."/>
        </authorList>
    </citation>
    <scope>NUCLEOTIDE SEQUENCE [LARGE SCALE GENOMIC DNA]</scope>
    <source>
        <strain evidence="2 3">Berenice</strain>
    </source>
</reference>
<evidence type="ECO:0000313" key="2">
    <source>
        <dbReference type="EMBL" id="KAF5220151.1"/>
    </source>
</evidence>
<evidence type="ECO:0000256" key="1">
    <source>
        <dbReference type="SAM" id="MobiDB-lite"/>
    </source>
</evidence>
<evidence type="ECO:0000313" key="3">
    <source>
        <dbReference type="Proteomes" id="UP000583944"/>
    </source>
</evidence>
<dbReference type="AlphaFoldDB" id="A0A7J6Y062"/>
<protein>
    <submittedName>
        <fullName evidence="2">Uncharacterized protein</fullName>
    </submittedName>
</protein>
<accession>A0A7J6Y062</accession>
<proteinExistence type="predicted"/>
<gene>
    <name evidence="2" type="ORF">ECC02_006826</name>
</gene>
<name>A0A7J6Y062_TRYCR</name>
<dbReference type="VEuPathDB" id="TriTrypDB:ECC02_006826"/>
<organism evidence="2 3">
    <name type="scientific">Trypanosoma cruzi</name>
    <dbReference type="NCBI Taxonomy" id="5693"/>
    <lineage>
        <taxon>Eukaryota</taxon>
        <taxon>Discoba</taxon>
        <taxon>Euglenozoa</taxon>
        <taxon>Kinetoplastea</taxon>
        <taxon>Metakinetoplastina</taxon>
        <taxon>Trypanosomatida</taxon>
        <taxon>Trypanosomatidae</taxon>
        <taxon>Trypanosoma</taxon>
        <taxon>Schizotrypanum</taxon>
    </lineage>
</organism>
<dbReference type="Proteomes" id="UP000583944">
    <property type="component" value="Unassembled WGS sequence"/>
</dbReference>
<dbReference type="EMBL" id="JABDHM010000056">
    <property type="protein sequence ID" value="KAF5220151.1"/>
    <property type="molecule type" value="Genomic_DNA"/>
</dbReference>
<comment type="caution">
    <text evidence="2">The sequence shown here is derived from an EMBL/GenBank/DDBJ whole genome shotgun (WGS) entry which is preliminary data.</text>
</comment>